<comment type="caution">
    <text evidence="1">The sequence shown here is derived from an EMBL/GenBank/DDBJ whole genome shotgun (WGS) entry which is preliminary data.</text>
</comment>
<dbReference type="Proteomes" id="UP000481153">
    <property type="component" value="Unassembled WGS sequence"/>
</dbReference>
<keyword evidence="2" id="KW-1185">Reference proteome</keyword>
<protein>
    <submittedName>
        <fullName evidence="1">Uncharacterized protein</fullName>
    </submittedName>
</protein>
<dbReference type="AlphaFoldDB" id="A0A6G0X437"/>
<evidence type="ECO:0000313" key="1">
    <source>
        <dbReference type="EMBL" id="KAF0734699.1"/>
    </source>
</evidence>
<accession>A0A6G0X437</accession>
<sequence length="159" mass="17599">MCRQISVDGNASFAWFDSSWKDQEYSTRQCCPRNITLGLSCLKHSLLSSFPKDKRAASSACDSVSCMQWPWVTDSHCGSLHNVGEKLLELVHTVARSSENGSQCCKSTLSIIHCSLTWIMRLHAVVISQSSALDADEVDTMARSLGVDPAVRHRTRPQV</sequence>
<name>A0A6G0X437_9STRA</name>
<organism evidence="1 2">
    <name type="scientific">Aphanomyces euteiches</name>
    <dbReference type="NCBI Taxonomy" id="100861"/>
    <lineage>
        <taxon>Eukaryota</taxon>
        <taxon>Sar</taxon>
        <taxon>Stramenopiles</taxon>
        <taxon>Oomycota</taxon>
        <taxon>Saprolegniomycetes</taxon>
        <taxon>Saprolegniales</taxon>
        <taxon>Verrucalvaceae</taxon>
        <taxon>Aphanomyces</taxon>
    </lineage>
</organism>
<gene>
    <name evidence="1" type="ORF">Ae201684_008657</name>
</gene>
<proteinExistence type="predicted"/>
<dbReference type="EMBL" id="VJMJ01000107">
    <property type="protein sequence ID" value="KAF0734699.1"/>
    <property type="molecule type" value="Genomic_DNA"/>
</dbReference>
<evidence type="ECO:0000313" key="2">
    <source>
        <dbReference type="Proteomes" id="UP000481153"/>
    </source>
</evidence>
<reference evidence="1 2" key="1">
    <citation type="submission" date="2019-07" db="EMBL/GenBank/DDBJ databases">
        <title>Genomics analysis of Aphanomyces spp. identifies a new class of oomycete effector associated with host adaptation.</title>
        <authorList>
            <person name="Gaulin E."/>
        </authorList>
    </citation>
    <scope>NUCLEOTIDE SEQUENCE [LARGE SCALE GENOMIC DNA]</scope>
    <source>
        <strain evidence="1 2">ATCC 201684</strain>
    </source>
</reference>